<name>S4XYF7_SORCE</name>
<proteinExistence type="predicted"/>
<dbReference type="HOGENOM" id="CLU_1833909_0_0_7"/>
<dbReference type="Proteomes" id="UP000014803">
    <property type="component" value="Chromosome"/>
</dbReference>
<organism evidence="1 2">
    <name type="scientific">Sorangium cellulosum So0157-2</name>
    <dbReference type="NCBI Taxonomy" id="1254432"/>
    <lineage>
        <taxon>Bacteria</taxon>
        <taxon>Pseudomonadati</taxon>
        <taxon>Myxococcota</taxon>
        <taxon>Polyangia</taxon>
        <taxon>Polyangiales</taxon>
        <taxon>Polyangiaceae</taxon>
        <taxon>Sorangium</taxon>
    </lineage>
</organism>
<evidence type="ECO:0000313" key="2">
    <source>
        <dbReference type="Proteomes" id="UP000014803"/>
    </source>
</evidence>
<dbReference type="AlphaFoldDB" id="S4XYF7"/>
<evidence type="ECO:0000313" key="1">
    <source>
        <dbReference type="EMBL" id="AGP35653.1"/>
    </source>
</evidence>
<sequence length="140" mass="14033">MTLSPRDGKPVVLEGSPHGFTVAGAADPASAAATAARVRDALADLRAEGAVALGSPERHHGLSPPRLRVAIELARPQPAPAGAGAPSSSEGSFTIAIGAGDAFRGTNVFYARRDGVSVVYAIAQSRVRPLLEAAGVAGAD</sequence>
<protein>
    <submittedName>
        <fullName evidence="1">Uncharacterized protein</fullName>
    </submittedName>
</protein>
<dbReference type="EMBL" id="CP003969">
    <property type="protein sequence ID" value="AGP35653.1"/>
    <property type="molecule type" value="Genomic_DNA"/>
</dbReference>
<dbReference type="KEGG" id="scu:SCE1572_14630"/>
<reference evidence="1 2" key="1">
    <citation type="journal article" date="2013" name="Sci. Rep.">
        <title>Extraordinary expansion of a Sorangium cellulosum genome from an alkaline milieu.</title>
        <authorList>
            <person name="Han K."/>
            <person name="Li Z.F."/>
            <person name="Peng R."/>
            <person name="Zhu L.P."/>
            <person name="Zhou T."/>
            <person name="Wang L.G."/>
            <person name="Li S.G."/>
            <person name="Zhang X.B."/>
            <person name="Hu W."/>
            <person name="Wu Z.H."/>
            <person name="Qin N."/>
            <person name="Li Y.Z."/>
        </authorList>
    </citation>
    <scope>NUCLEOTIDE SEQUENCE [LARGE SCALE GENOMIC DNA]</scope>
    <source>
        <strain evidence="1 2">So0157-2</strain>
    </source>
</reference>
<dbReference type="RefSeq" id="WP_020734890.1">
    <property type="nucleotide sequence ID" value="NC_021658.1"/>
</dbReference>
<accession>S4XYF7</accession>
<gene>
    <name evidence="1" type="ORF">SCE1572_14630</name>
</gene>